<organism evidence="8 9">
    <name type="scientific">Botrytis hyacinthi</name>
    <dbReference type="NCBI Taxonomy" id="278943"/>
    <lineage>
        <taxon>Eukaryota</taxon>
        <taxon>Fungi</taxon>
        <taxon>Dikarya</taxon>
        <taxon>Ascomycota</taxon>
        <taxon>Pezizomycotina</taxon>
        <taxon>Leotiomycetes</taxon>
        <taxon>Helotiales</taxon>
        <taxon>Sclerotiniaceae</taxon>
        <taxon>Botrytis</taxon>
    </lineage>
</organism>
<evidence type="ECO:0000256" key="6">
    <source>
        <dbReference type="SAM" id="Phobius"/>
    </source>
</evidence>
<name>A0A4Z1GBE6_9HELO</name>
<dbReference type="GO" id="GO:0071944">
    <property type="term" value="C:cell periphery"/>
    <property type="evidence" value="ECO:0007669"/>
    <property type="project" value="UniProtKB-ARBA"/>
</dbReference>
<dbReference type="PANTHER" id="PTHR15549">
    <property type="entry name" value="PAIRED IMMUNOGLOBULIN-LIKE TYPE 2 RECEPTOR"/>
    <property type="match status" value="1"/>
</dbReference>
<keyword evidence="7" id="KW-0732">Signal</keyword>
<reference evidence="8 9" key="1">
    <citation type="submission" date="2017-12" db="EMBL/GenBank/DDBJ databases">
        <title>Comparative genomics of Botrytis spp.</title>
        <authorList>
            <person name="Valero-Jimenez C.A."/>
            <person name="Tapia P."/>
            <person name="Veloso J."/>
            <person name="Silva-Moreno E."/>
            <person name="Staats M."/>
            <person name="Valdes J.H."/>
            <person name="Van Kan J.A.L."/>
        </authorList>
    </citation>
    <scope>NUCLEOTIDE SEQUENCE [LARGE SCALE GENOMIC DNA]</scope>
    <source>
        <strain evidence="8 9">Bh0001</strain>
    </source>
</reference>
<comment type="subcellular location">
    <subcellularLocation>
        <location evidence="1">Membrane</location>
        <topology evidence="1">Single-pass membrane protein</topology>
    </subcellularLocation>
</comment>
<dbReference type="AlphaFoldDB" id="A0A4Z1GBE6"/>
<evidence type="ECO:0000313" key="9">
    <source>
        <dbReference type="Proteomes" id="UP000297814"/>
    </source>
</evidence>
<accession>A0A4Z1GBE6</accession>
<feature type="signal peptide" evidence="7">
    <location>
        <begin position="1"/>
        <end position="24"/>
    </location>
</feature>
<proteinExistence type="predicted"/>
<keyword evidence="3 6" id="KW-1133">Transmembrane helix</keyword>
<evidence type="ECO:0000256" key="1">
    <source>
        <dbReference type="ARBA" id="ARBA00004167"/>
    </source>
</evidence>
<gene>
    <name evidence="8" type="ORF">BHYA_0212g00200</name>
</gene>
<feature type="transmembrane region" description="Helical" evidence="6">
    <location>
        <begin position="208"/>
        <end position="229"/>
    </location>
</feature>
<evidence type="ECO:0000256" key="3">
    <source>
        <dbReference type="ARBA" id="ARBA00022989"/>
    </source>
</evidence>
<feature type="compositionally biased region" description="Polar residues" evidence="5">
    <location>
        <begin position="189"/>
        <end position="199"/>
    </location>
</feature>
<dbReference type="GO" id="GO:0016020">
    <property type="term" value="C:membrane"/>
    <property type="evidence" value="ECO:0007669"/>
    <property type="project" value="UniProtKB-SubCell"/>
</dbReference>
<feature type="compositionally biased region" description="Low complexity" evidence="5">
    <location>
        <begin position="127"/>
        <end position="188"/>
    </location>
</feature>
<comment type="caution">
    <text evidence="8">The sequence shown here is derived from an EMBL/GenBank/DDBJ whole genome shotgun (WGS) entry which is preliminary data.</text>
</comment>
<feature type="region of interest" description="Disordered" evidence="5">
    <location>
        <begin position="278"/>
        <end position="300"/>
    </location>
</feature>
<feature type="region of interest" description="Disordered" evidence="5">
    <location>
        <begin position="127"/>
        <end position="199"/>
    </location>
</feature>
<dbReference type="EMBL" id="PQXK01000212">
    <property type="protein sequence ID" value="TGO34115.1"/>
    <property type="molecule type" value="Genomic_DNA"/>
</dbReference>
<keyword evidence="9" id="KW-1185">Reference proteome</keyword>
<keyword evidence="4 6" id="KW-0472">Membrane</keyword>
<dbReference type="PANTHER" id="PTHR15549:SF6">
    <property type="entry name" value="MID2 DOMAIN-CONTAINING PROTEIN"/>
    <property type="match status" value="1"/>
</dbReference>
<feature type="chain" id="PRO_5021504563" description="Mid2 domain-containing protein" evidence="7">
    <location>
        <begin position="25"/>
        <end position="300"/>
    </location>
</feature>
<evidence type="ECO:0000256" key="5">
    <source>
        <dbReference type="SAM" id="MobiDB-lite"/>
    </source>
</evidence>
<sequence length="300" mass="32230">MYYSRNFFLTFLTCFSWSIGYTGADDHGVVFLYPTDNLTINYLDTVNVTYTSPFPEPQLWIYCQNITDITGPLITESYTTVTAFNGSAPINWRWLGGSPCWFDLKPNASNGYGANSEHFIVNQNQRASPTTLGLPLPTDSSTSTTSTSTSISTTTSDSSDATTTATSNPTTSSTSNSASAASASSSPTQTGLPTDSTPATGLSGGAKAGIGIGIAIVALLALAAGFFFWRKKQAKNAHYTVYPNSEVAMNEKMEDSSDYSRSEPVAYEMYAPEYHVEMPGTQPVRELGDGEIKSQTTRLA</sequence>
<evidence type="ECO:0008006" key="10">
    <source>
        <dbReference type="Google" id="ProtNLM"/>
    </source>
</evidence>
<evidence type="ECO:0000256" key="4">
    <source>
        <dbReference type="ARBA" id="ARBA00023136"/>
    </source>
</evidence>
<dbReference type="NCBIfam" id="TIGR01167">
    <property type="entry name" value="LPXTG_anchor"/>
    <property type="match status" value="1"/>
</dbReference>
<evidence type="ECO:0000256" key="7">
    <source>
        <dbReference type="SAM" id="SignalP"/>
    </source>
</evidence>
<keyword evidence="2 6" id="KW-0812">Transmembrane</keyword>
<evidence type="ECO:0000313" key="8">
    <source>
        <dbReference type="EMBL" id="TGO34115.1"/>
    </source>
</evidence>
<protein>
    <recommendedName>
        <fullName evidence="10">Mid2 domain-containing protein</fullName>
    </recommendedName>
</protein>
<dbReference type="InterPro" id="IPR051694">
    <property type="entry name" value="Immunoregulatory_rcpt-like"/>
</dbReference>
<evidence type="ECO:0000256" key="2">
    <source>
        <dbReference type="ARBA" id="ARBA00022692"/>
    </source>
</evidence>
<dbReference type="Proteomes" id="UP000297814">
    <property type="component" value="Unassembled WGS sequence"/>
</dbReference>